<dbReference type="PROSITE" id="PS50109">
    <property type="entry name" value="HIS_KIN"/>
    <property type="match status" value="1"/>
</dbReference>
<dbReference type="CDD" id="cd00075">
    <property type="entry name" value="HATPase"/>
    <property type="match status" value="1"/>
</dbReference>
<feature type="domain" description="Histidine kinase" evidence="8">
    <location>
        <begin position="433"/>
        <end position="647"/>
    </location>
</feature>
<keyword evidence="3" id="KW-0597">Phosphoprotein</keyword>
<feature type="coiled-coil region" evidence="7">
    <location>
        <begin position="382"/>
        <end position="423"/>
    </location>
</feature>
<keyword evidence="4" id="KW-0808">Transferase</keyword>
<dbReference type="SMART" id="SM00387">
    <property type="entry name" value="HATPase_c"/>
    <property type="match status" value="1"/>
</dbReference>
<dbReference type="Pfam" id="PF02518">
    <property type="entry name" value="HATPase_c"/>
    <property type="match status" value="1"/>
</dbReference>
<keyword evidence="5 9" id="KW-0418">Kinase</keyword>
<evidence type="ECO:0000256" key="7">
    <source>
        <dbReference type="SAM" id="Coils"/>
    </source>
</evidence>
<dbReference type="Gene3D" id="1.10.287.130">
    <property type="match status" value="1"/>
</dbReference>
<evidence type="ECO:0000256" key="4">
    <source>
        <dbReference type="ARBA" id="ARBA00022679"/>
    </source>
</evidence>
<keyword evidence="7" id="KW-0175">Coiled coil</keyword>
<dbReference type="SMART" id="SM00028">
    <property type="entry name" value="TPR"/>
    <property type="match status" value="5"/>
</dbReference>
<reference evidence="9 10" key="1">
    <citation type="submission" date="2018-06" db="EMBL/GenBank/DDBJ databases">
        <title>Genomic Encyclopedia of Archaeal and Bacterial Type Strains, Phase II (KMG-II): from individual species to whole genera.</title>
        <authorList>
            <person name="Goeker M."/>
        </authorList>
    </citation>
    <scope>NUCLEOTIDE SEQUENCE [LARGE SCALE GENOMIC DNA]</scope>
    <source>
        <strain evidence="9 10">T4</strain>
    </source>
</reference>
<dbReference type="AlphaFoldDB" id="A0A326SAG6"/>
<proteinExistence type="predicted"/>
<dbReference type="PRINTS" id="PR00344">
    <property type="entry name" value="BCTRLSENSOR"/>
</dbReference>
<dbReference type="SMART" id="SM00388">
    <property type="entry name" value="HisKA"/>
    <property type="match status" value="1"/>
</dbReference>
<keyword evidence="10" id="KW-1185">Reference proteome</keyword>
<dbReference type="CDD" id="cd00082">
    <property type="entry name" value="HisKA"/>
    <property type="match status" value="1"/>
</dbReference>
<dbReference type="EMBL" id="QKTX01000001">
    <property type="protein sequence ID" value="PZV87156.1"/>
    <property type="molecule type" value="Genomic_DNA"/>
</dbReference>
<dbReference type="GO" id="GO:0000155">
    <property type="term" value="F:phosphorelay sensor kinase activity"/>
    <property type="evidence" value="ECO:0007669"/>
    <property type="project" value="InterPro"/>
</dbReference>
<evidence type="ECO:0000256" key="5">
    <source>
        <dbReference type="ARBA" id="ARBA00022777"/>
    </source>
</evidence>
<accession>A0A326SAG6</accession>
<evidence type="ECO:0000256" key="2">
    <source>
        <dbReference type="ARBA" id="ARBA00012438"/>
    </source>
</evidence>
<gene>
    <name evidence="9" type="ORF">CLV31_10128</name>
</gene>
<evidence type="ECO:0000256" key="6">
    <source>
        <dbReference type="ARBA" id="ARBA00023012"/>
    </source>
</evidence>
<comment type="caution">
    <text evidence="9">The sequence shown here is derived from an EMBL/GenBank/DDBJ whole genome shotgun (WGS) entry which is preliminary data.</text>
</comment>
<dbReference type="EC" id="2.7.13.3" evidence="2"/>
<dbReference type="InterPro" id="IPR003594">
    <property type="entry name" value="HATPase_dom"/>
</dbReference>
<evidence type="ECO:0000313" key="9">
    <source>
        <dbReference type="EMBL" id="PZV87156.1"/>
    </source>
</evidence>
<dbReference type="InterPro" id="IPR036097">
    <property type="entry name" value="HisK_dim/P_sf"/>
</dbReference>
<dbReference type="InterPro" id="IPR003661">
    <property type="entry name" value="HisK_dim/P_dom"/>
</dbReference>
<sequence>MQTLLVCLTAIFLQAPSLVDSLKKEVNKASDPGSKAEVYYQLARAYYASDQDLAISYADSAFALAERLGNEKLKANTLNIKGVSSLIKSDYETAMKSHLDALAIREQMQDTVGLLESHLNLGNILYRTGSAREAAVRYRKALHYARLSGNQRGQGLLFNNLGSYFKDLWAETDDPSDLDSARFYLLKALETKKSLGDSRGTINTLNLLSEIERMEKDLPEAEKYLKQALELSSGLEDLELRISLLSELTEFNLELGKGAEALNFSKQALNLAEGMKSLFHISSAAGLVSSSYEALGDYKNALQFAKKKLQSIQELRTEQNKEITEELLIKYETEKKELENQRLTKEQEFLDLSIKRKNELLLGAGVLLIGLVGTWIFQRRKNEQLAKAHKETKSLLVQLQSKNEEIENQAKKLHESNLALTESNRIRQRLFSVLSHDLKTPLSSLSAILDIWKKELISQTELEEMLPKVTGQISTVQSLMDNLLEWAQAELDHSQIMNSSLNLRETVEEVMSQLSSVWESKEITLVNQIPPSLTLVSDRDRLSFVLRNLISNAIKYTPPSGVVTIFFDSTEGNRIGIKDTGVGMSKEKIDSLFKRRQFSQLGTQGEKGTGVGLLLCQEFSNSLGASLEVESEIGMGSTFSIKWDGDL</sequence>
<evidence type="ECO:0000256" key="1">
    <source>
        <dbReference type="ARBA" id="ARBA00000085"/>
    </source>
</evidence>
<evidence type="ECO:0000313" key="10">
    <source>
        <dbReference type="Proteomes" id="UP000248917"/>
    </source>
</evidence>
<dbReference type="InterPro" id="IPR036890">
    <property type="entry name" value="HATPase_C_sf"/>
</dbReference>
<dbReference type="Proteomes" id="UP000248917">
    <property type="component" value="Unassembled WGS sequence"/>
</dbReference>
<protein>
    <recommendedName>
        <fullName evidence="2">histidine kinase</fullName>
        <ecNumber evidence="2">2.7.13.3</ecNumber>
    </recommendedName>
</protein>
<dbReference type="Gene3D" id="1.25.40.10">
    <property type="entry name" value="Tetratricopeptide repeat domain"/>
    <property type="match status" value="2"/>
</dbReference>
<dbReference type="InterPro" id="IPR004358">
    <property type="entry name" value="Sig_transdc_His_kin-like_C"/>
</dbReference>
<evidence type="ECO:0000256" key="3">
    <source>
        <dbReference type="ARBA" id="ARBA00022553"/>
    </source>
</evidence>
<comment type="catalytic activity">
    <reaction evidence="1">
        <text>ATP + protein L-histidine = ADP + protein N-phospho-L-histidine.</text>
        <dbReference type="EC" id="2.7.13.3"/>
    </reaction>
</comment>
<dbReference type="InterPro" id="IPR019734">
    <property type="entry name" value="TPR_rpt"/>
</dbReference>
<dbReference type="RefSeq" id="WP_111390849.1">
    <property type="nucleotide sequence ID" value="NZ_QKTX01000001.1"/>
</dbReference>
<organism evidence="9 10">
    <name type="scientific">Algoriphagus aquaeductus</name>
    <dbReference type="NCBI Taxonomy" id="475299"/>
    <lineage>
        <taxon>Bacteria</taxon>
        <taxon>Pseudomonadati</taxon>
        <taxon>Bacteroidota</taxon>
        <taxon>Cytophagia</taxon>
        <taxon>Cytophagales</taxon>
        <taxon>Cyclobacteriaceae</taxon>
        <taxon>Algoriphagus</taxon>
    </lineage>
</organism>
<dbReference type="SUPFAM" id="SSF48452">
    <property type="entry name" value="TPR-like"/>
    <property type="match status" value="2"/>
</dbReference>
<dbReference type="Pfam" id="PF00512">
    <property type="entry name" value="HisKA"/>
    <property type="match status" value="1"/>
</dbReference>
<name>A0A326SAG6_9BACT</name>
<dbReference type="InterPro" id="IPR005467">
    <property type="entry name" value="His_kinase_dom"/>
</dbReference>
<dbReference type="SUPFAM" id="SSF47384">
    <property type="entry name" value="Homodimeric domain of signal transducing histidine kinase"/>
    <property type="match status" value="1"/>
</dbReference>
<feature type="coiled-coil region" evidence="7">
    <location>
        <begin position="295"/>
        <end position="348"/>
    </location>
</feature>
<evidence type="ECO:0000259" key="8">
    <source>
        <dbReference type="PROSITE" id="PS50109"/>
    </source>
</evidence>
<dbReference type="PANTHER" id="PTHR43711:SF1">
    <property type="entry name" value="HISTIDINE KINASE 1"/>
    <property type="match status" value="1"/>
</dbReference>
<dbReference type="PANTHER" id="PTHR43711">
    <property type="entry name" value="TWO-COMPONENT HISTIDINE KINASE"/>
    <property type="match status" value="1"/>
</dbReference>
<dbReference type="InterPro" id="IPR050736">
    <property type="entry name" value="Sensor_HK_Regulatory"/>
</dbReference>
<dbReference type="SUPFAM" id="SSF55874">
    <property type="entry name" value="ATPase domain of HSP90 chaperone/DNA topoisomerase II/histidine kinase"/>
    <property type="match status" value="1"/>
</dbReference>
<dbReference type="OrthoDB" id="1269247at2"/>
<keyword evidence="6" id="KW-0902">Two-component regulatory system</keyword>
<dbReference type="Gene3D" id="3.30.565.10">
    <property type="entry name" value="Histidine kinase-like ATPase, C-terminal domain"/>
    <property type="match status" value="1"/>
</dbReference>
<dbReference type="InterPro" id="IPR011990">
    <property type="entry name" value="TPR-like_helical_dom_sf"/>
</dbReference>